<protein>
    <submittedName>
        <fullName evidence="1">Uncharacterized protein</fullName>
    </submittedName>
</protein>
<proteinExistence type="predicted"/>
<evidence type="ECO:0000313" key="2">
    <source>
        <dbReference type="Proteomes" id="UP000003026"/>
    </source>
</evidence>
<dbReference type="EMBL" id="AKNW01000009">
    <property type="protein sequence ID" value="EJB35654.1"/>
    <property type="molecule type" value="Genomic_DNA"/>
</dbReference>
<dbReference type="AlphaFoldDB" id="I9QRF8"/>
<organism evidence="1 2">
    <name type="scientific">Helicobacter pylori NQ4044</name>
    <dbReference type="NCBI Taxonomy" id="992028"/>
    <lineage>
        <taxon>Bacteria</taxon>
        <taxon>Pseudomonadati</taxon>
        <taxon>Campylobacterota</taxon>
        <taxon>Epsilonproteobacteria</taxon>
        <taxon>Campylobacterales</taxon>
        <taxon>Helicobacteraceae</taxon>
        <taxon>Helicobacter</taxon>
    </lineage>
</organism>
<gene>
    <name evidence="1" type="ORF">HPNQ4044_1226</name>
</gene>
<dbReference type="Proteomes" id="UP000003026">
    <property type="component" value="Unassembled WGS sequence"/>
</dbReference>
<comment type="caution">
    <text evidence="1">The sequence shown here is derived from an EMBL/GenBank/DDBJ whole genome shotgun (WGS) entry which is preliminary data.</text>
</comment>
<sequence length="56" mass="6054">MEQLVVSDLMGWEIAVGGTPLGNTTMKFVFGNSFYSDSFSGYLNTATLLKQALKSS</sequence>
<reference evidence="1 2" key="1">
    <citation type="submission" date="2012-04" db="EMBL/GenBank/DDBJ databases">
        <title>Genome sequence of Helicobacter pylori NQ4044.</title>
        <authorList>
            <person name="Blanchard T.G."/>
            <person name="Czinn S.J."/>
            <person name="McCracken C."/>
            <person name="Abolude K."/>
            <person name="Maroo A."/>
            <person name="Santana-Cruz I."/>
            <person name="Tallon L.J."/>
            <person name="Ficke F.W.F."/>
        </authorList>
    </citation>
    <scope>NUCLEOTIDE SEQUENCE [LARGE SCALE GENOMIC DNA]</scope>
    <source>
        <strain evidence="1 2">NQ4044</strain>
    </source>
</reference>
<accession>I9QRF8</accession>
<dbReference type="PATRIC" id="fig|992028.3.peg.1196"/>
<name>I9QRF8_HELPX</name>
<evidence type="ECO:0000313" key="1">
    <source>
        <dbReference type="EMBL" id="EJB35654.1"/>
    </source>
</evidence>